<feature type="transmembrane region" description="Helical" evidence="9">
    <location>
        <begin position="331"/>
        <end position="350"/>
    </location>
</feature>
<dbReference type="Pfam" id="PF01061">
    <property type="entry name" value="ABC2_membrane"/>
    <property type="match status" value="1"/>
</dbReference>
<dbReference type="GO" id="GO:0005524">
    <property type="term" value="F:ATP binding"/>
    <property type="evidence" value="ECO:0007669"/>
    <property type="project" value="UniProtKB-KW"/>
</dbReference>
<feature type="transmembrane region" description="Helical" evidence="9">
    <location>
        <begin position="362"/>
        <end position="385"/>
    </location>
</feature>
<keyword evidence="5" id="KW-0067">ATP-binding</keyword>
<dbReference type="CDD" id="cd03213">
    <property type="entry name" value="ABCG_EPDR"/>
    <property type="match status" value="1"/>
</dbReference>
<dbReference type="Proteomes" id="UP000664859">
    <property type="component" value="Unassembled WGS sequence"/>
</dbReference>
<dbReference type="PANTHER" id="PTHR48041">
    <property type="entry name" value="ABC TRANSPORTER G FAMILY MEMBER 28"/>
    <property type="match status" value="1"/>
</dbReference>
<dbReference type="InterPro" id="IPR017871">
    <property type="entry name" value="ABC_transporter-like_CS"/>
</dbReference>
<keyword evidence="7 9" id="KW-0472">Membrane</keyword>
<dbReference type="InterPro" id="IPR013525">
    <property type="entry name" value="ABC2_TM"/>
</dbReference>
<keyword evidence="11" id="KW-0378">Hydrolase</keyword>
<evidence type="ECO:0000256" key="9">
    <source>
        <dbReference type="SAM" id="Phobius"/>
    </source>
</evidence>
<dbReference type="SMART" id="SM00382">
    <property type="entry name" value="AAA"/>
    <property type="match status" value="1"/>
</dbReference>
<evidence type="ECO:0000259" key="10">
    <source>
        <dbReference type="PROSITE" id="PS50893"/>
    </source>
</evidence>
<keyword evidence="3 9" id="KW-0812">Transmembrane</keyword>
<evidence type="ECO:0000256" key="6">
    <source>
        <dbReference type="ARBA" id="ARBA00022989"/>
    </source>
</evidence>
<evidence type="ECO:0000256" key="8">
    <source>
        <dbReference type="SAM" id="MobiDB-lite"/>
    </source>
</evidence>
<dbReference type="InterPro" id="IPR050352">
    <property type="entry name" value="ABCG_transporters"/>
</dbReference>
<keyword evidence="4" id="KW-0547">Nucleotide-binding</keyword>
<keyword evidence="6 9" id="KW-1133">Transmembrane helix</keyword>
<dbReference type="InterPro" id="IPR003593">
    <property type="entry name" value="AAA+_ATPase"/>
</dbReference>
<keyword evidence="2" id="KW-0813">Transport</keyword>
<reference evidence="11" key="1">
    <citation type="submission" date="2021-02" db="EMBL/GenBank/DDBJ databases">
        <title>First Annotated Genome of the Yellow-green Alga Tribonema minus.</title>
        <authorList>
            <person name="Mahan K.M."/>
        </authorList>
    </citation>
    <scope>NUCLEOTIDE SEQUENCE</scope>
    <source>
        <strain evidence="11">UTEX B ZZ1240</strain>
    </source>
</reference>
<sequence length="575" mass="64108">MADVEAGVEQPASTQDVPVPQAASLSEKMTSAGTGYVLEARDLTYKVKVKVGKDMQEKVIVHPVNFTIKPRQLMAIMGASGAGKSTLLDILATRIPQSSVDGEYLMNDQPVSSTFKRVSGYVMQDDALYPLLTVRETLQYAALLRIPGLGRAQKKEVVEETIKALKLSACANTIVGDDRHRGVSGGEKRRVSIGVDIVHQPKIIFLDEPTSGLDSTTALQIVETLRAICQRDRTIAVTIHQPSSRVFEVFDKVMFMSKGHLVYNGPPTGLGDHLQVISKDPLPKFANLSELFLEVVDKYEREGNVEQLLLAETSILLHRNFKNVIRTPELFLVRLFTAVMTGLILGSVYWDIPASEEGVAQLAGYIAFTEAFFIFTSLEALPIFLDERHIFAREHGRGAYRVSSFVLANTLVILPFLFLCALIYSAISFYMLGLANGGGNFIYQVVMIFVMVVAANGFSTFISGFVPDALTGNGMGTAIMAFMFLFGGLFINASQIPRGWIWFYYISMFRYPFEGMMKSNIDQLPDSQEQLRTTSLEQFDIEDWNRWTSVGAMLVFFVGWRSLFYLVLRLKYSKR</sequence>
<evidence type="ECO:0000313" key="12">
    <source>
        <dbReference type="Proteomes" id="UP000664859"/>
    </source>
</evidence>
<dbReference type="SUPFAM" id="SSF52540">
    <property type="entry name" value="P-loop containing nucleoside triphosphate hydrolases"/>
    <property type="match status" value="1"/>
</dbReference>
<feature type="transmembrane region" description="Helical" evidence="9">
    <location>
        <begin position="406"/>
        <end position="429"/>
    </location>
</feature>
<dbReference type="PROSITE" id="PS50893">
    <property type="entry name" value="ABC_TRANSPORTER_2"/>
    <property type="match status" value="1"/>
</dbReference>
<feature type="region of interest" description="Disordered" evidence="8">
    <location>
        <begin position="1"/>
        <end position="25"/>
    </location>
</feature>
<dbReference type="AlphaFoldDB" id="A0A835YQT3"/>
<organism evidence="11 12">
    <name type="scientific">Tribonema minus</name>
    <dbReference type="NCBI Taxonomy" id="303371"/>
    <lineage>
        <taxon>Eukaryota</taxon>
        <taxon>Sar</taxon>
        <taxon>Stramenopiles</taxon>
        <taxon>Ochrophyta</taxon>
        <taxon>PX clade</taxon>
        <taxon>Xanthophyceae</taxon>
        <taxon>Tribonematales</taxon>
        <taxon>Tribonemataceae</taxon>
        <taxon>Tribonema</taxon>
    </lineage>
</organism>
<name>A0A835YQT3_9STRA</name>
<comment type="subcellular location">
    <subcellularLocation>
        <location evidence="1">Membrane</location>
        <topology evidence="1">Multi-pass membrane protein</topology>
    </subcellularLocation>
</comment>
<dbReference type="Gene3D" id="3.40.50.300">
    <property type="entry name" value="P-loop containing nucleotide triphosphate hydrolases"/>
    <property type="match status" value="1"/>
</dbReference>
<evidence type="ECO:0000256" key="5">
    <source>
        <dbReference type="ARBA" id="ARBA00022840"/>
    </source>
</evidence>
<evidence type="ECO:0000256" key="3">
    <source>
        <dbReference type="ARBA" id="ARBA00022692"/>
    </source>
</evidence>
<dbReference type="GO" id="GO:0016020">
    <property type="term" value="C:membrane"/>
    <property type="evidence" value="ECO:0007669"/>
    <property type="project" value="UniProtKB-SubCell"/>
</dbReference>
<dbReference type="PANTHER" id="PTHR48041:SF134">
    <property type="entry name" value="ABC TRANSPORTER G FAMILY"/>
    <property type="match status" value="1"/>
</dbReference>
<dbReference type="Pfam" id="PF00005">
    <property type="entry name" value="ABC_tran"/>
    <property type="match status" value="1"/>
</dbReference>
<protein>
    <submittedName>
        <fullName evidence="11">P-loop containing nucleoside triphosphate hydrolase protein</fullName>
    </submittedName>
</protein>
<evidence type="ECO:0000256" key="4">
    <source>
        <dbReference type="ARBA" id="ARBA00022741"/>
    </source>
</evidence>
<dbReference type="InterPro" id="IPR003439">
    <property type="entry name" value="ABC_transporter-like_ATP-bd"/>
</dbReference>
<dbReference type="EMBL" id="JAFCMP010000445">
    <property type="protein sequence ID" value="KAG5179837.1"/>
    <property type="molecule type" value="Genomic_DNA"/>
</dbReference>
<gene>
    <name evidence="11" type="ORF">JKP88DRAFT_269087</name>
</gene>
<evidence type="ECO:0000256" key="1">
    <source>
        <dbReference type="ARBA" id="ARBA00004141"/>
    </source>
</evidence>
<feature type="transmembrane region" description="Helical" evidence="9">
    <location>
        <begin position="478"/>
        <end position="506"/>
    </location>
</feature>
<proteinExistence type="predicted"/>
<dbReference type="PROSITE" id="PS00211">
    <property type="entry name" value="ABC_TRANSPORTER_1"/>
    <property type="match status" value="1"/>
</dbReference>
<evidence type="ECO:0000256" key="2">
    <source>
        <dbReference type="ARBA" id="ARBA00022448"/>
    </source>
</evidence>
<evidence type="ECO:0000256" key="7">
    <source>
        <dbReference type="ARBA" id="ARBA00023136"/>
    </source>
</evidence>
<accession>A0A835YQT3</accession>
<keyword evidence="12" id="KW-1185">Reference proteome</keyword>
<dbReference type="InterPro" id="IPR027417">
    <property type="entry name" value="P-loop_NTPase"/>
</dbReference>
<feature type="transmembrane region" description="Helical" evidence="9">
    <location>
        <begin position="441"/>
        <end position="466"/>
    </location>
</feature>
<comment type="caution">
    <text evidence="11">The sequence shown here is derived from an EMBL/GenBank/DDBJ whole genome shotgun (WGS) entry which is preliminary data.</text>
</comment>
<feature type="transmembrane region" description="Helical" evidence="9">
    <location>
        <begin position="547"/>
        <end position="568"/>
    </location>
</feature>
<dbReference type="OrthoDB" id="66620at2759"/>
<feature type="domain" description="ABC transporter" evidence="10">
    <location>
        <begin position="38"/>
        <end position="283"/>
    </location>
</feature>
<dbReference type="GO" id="GO:0140359">
    <property type="term" value="F:ABC-type transporter activity"/>
    <property type="evidence" value="ECO:0007669"/>
    <property type="project" value="InterPro"/>
</dbReference>
<evidence type="ECO:0000313" key="11">
    <source>
        <dbReference type="EMBL" id="KAG5179837.1"/>
    </source>
</evidence>
<dbReference type="GO" id="GO:0016887">
    <property type="term" value="F:ATP hydrolysis activity"/>
    <property type="evidence" value="ECO:0007669"/>
    <property type="project" value="InterPro"/>
</dbReference>